<feature type="transmembrane region" description="Helical" evidence="5">
    <location>
        <begin position="242"/>
        <end position="264"/>
    </location>
</feature>
<evidence type="ECO:0000256" key="4">
    <source>
        <dbReference type="SAM" id="MobiDB-lite"/>
    </source>
</evidence>
<feature type="domain" description="Response regulatory" evidence="6">
    <location>
        <begin position="683"/>
        <end position="759"/>
    </location>
</feature>
<gene>
    <name evidence="7" type="ORF">BDK51DRAFT_38938</name>
</gene>
<organism evidence="7 8">
    <name type="scientific">Blyttiomyces helicus</name>
    <dbReference type="NCBI Taxonomy" id="388810"/>
    <lineage>
        <taxon>Eukaryota</taxon>
        <taxon>Fungi</taxon>
        <taxon>Fungi incertae sedis</taxon>
        <taxon>Chytridiomycota</taxon>
        <taxon>Chytridiomycota incertae sedis</taxon>
        <taxon>Chytridiomycetes</taxon>
        <taxon>Chytridiomycetes incertae sedis</taxon>
        <taxon>Blyttiomyces</taxon>
    </lineage>
</organism>
<evidence type="ECO:0000256" key="1">
    <source>
        <dbReference type="ARBA" id="ARBA00022553"/>
    </source>
</evidence>
<dbReference type="PANTHER" id="PTHR45339">
    <property type="entry name" value="HYBRID SIGNAL TRANSDUCTION HISTIDINE KINASE J"/>
    <property type="match status" value="1"/>
</dbReference>
<dbReference type="Proteomes" id="UP000269721">
    <property type="component" value="Unassembled WGS sequence"/>
</dbReference>
<proteinExistence type="predicted"/>
<evidence type="ECO:0000256" key="3">
    <source>
        <dbReference type="PROSITE-ProRule" id="PRU00169"/>
    </source>
</evidence>
<feature type="transmembrane region" description="Helical" evidence="5">
    <location>
        <begin position="105"/>
        <end position="122"/>
    </location>
</feature>
<keyword evidence="1 3" id="KW-0597">Phosphoprotein</keyword>
<dbReference type="PROSITE" id="PS50110">
    <property type="entry name" value="RESPONSE_REGULATORY"/>
    <property type="match status" value="1"/>
</dbReference>
<dbReference type="PANTHER" id="PTHR45339:SF1">
    <property type="entry name" value="HYBRID SIGNAL TRANSDUCTION HISTIDINE KINASE J"/>
    <property type="match status" value="1"/>
</dbReference>
<reference evidence="8" key="1">
    <citation type="journal article" date="2018" name="Nat. Microbiol.">
        <title>Leveraging single-cell genomics to expand the fungal tree of life.</title>
        <authorList>
            <person name="Ahrendt S.R."/>
            <person name="Quandt C.A."/>
            <person name="Ciobanu D."/>
            <person name="Clum A."/>
            <person name="Salamov A."/>
            <person name="Andreopoulos B."/>
            <person name="Cheng J.F."/>
            <person name="Woyke T."/>
            <person name="Pelin A."/>
            <person name="Henrissat B."/>
            <person name="Reynolds N.K."/>
            <person name="Benny G.L."/>
            <person name="Smith M.E."/>
            <person name="James T.Y."/>
            <person name="Grigoriev I.V."/>
        </authorList>
    </citation>
    <scope>NUCLEOTIDE SEQUENCE [LARGE SCALE GENOMIC DNA]</scope>
</reference>
<feature type="region of interest" description="Disordered" evidence="4">
    <location>
        <begin position="592"/>
        <end position="679"/>
    </location>
</feature>
<feature type="transmembrane region" description="Helical" evidence="5">
    <location>
        <begin position="162"/>
        <end position="182"/>
    </location>
</feature>
<dbReference type="Gene3D" id="3.40.50.2300">
    <property type="match status" value="1"/>
</dbReference>
<keyword evidence="5" id="KW-0472">Membrane</keyword>
<name>A0A4P9W6Y9_9FUNG</name>
<keyword evidence="2" id="KW-0902">Two-component regulatory system</keyword>
<sequence>MSYGVTAETVVPIPRDSEATQWDGGTGANERKLVLQRRSSSASVSLRSLGKPSWLRMGGETVAWSAAVFLLALGSRVGSVNGFSLLWLPGGASIAAILRAERPMRVVLVLILIAAIFGARIIDVPALAALLSAALHVVQHLAVAIVLFILVQQRPAGENLQLEAMVVIGSIPAAAAMVDLIVPTIANLDPLDANNESFRTQYVQAFAGDWLGSLVTTVFALSLDADRLGFRSRGRKKHRGRVIFGTIVYALLIFIPFICAYADPSTYLDVGTYCNAPLVVISGIISGQLGLSVAAFLSVVTIYFGSTIAASRTLGDRWSSSPSYVNFFVQMQLTTSIVLSIGYLLVAARGERDQLEDVAIALSEGSEVASSRPADPRATDSGEDIIEIRFVLRYLRDEIKEALRPMLDLMDPGAALREENAPSPTMTPAQPSDLSYLGAIRRSVDTVIEVIDEARDLASLQLGHNLQPNLTSVYLPDLLRTMMSDIGTRVTDHRIRDEDEEIDWSVLPAMSQWVQVDVKRFRQAMHIFVSSVIQVILDCRVLMIGAVYGKWDGGNAGGEGGETLDSHPLLITRSSPYSTVLSPAGAVTEIKMSPPELLKPAPDRTPSVASLPAVPDMLPRGDDATAAPAVDDARDTPPSRQDSLIPLSSYPSSDALSADSPRSARSLPSPPSPPHPQWITPMSIMIVDDSIISRNIMHKMLEKLVPGCRIVEAADGKEAVSLCQSGENFTLIFMDLEVRCYRALTVSGSTRTYTETNCN</sequence>
<feature type="transmembrane region" description="Helical" evidence="5">
    <location>
        <begin position="276"/>
        <end position="304"/>
    </location>
</feature>
<evidence type="ECO:0000256" key="2">
    <source>
        <dbReference type="ARBA" id="ARBA00023012"/>
    </source>
</evidence>
<feature type="modified residue" description="4-aspartylphosphate" evidence="3">
    <location>
        <position position="735"/>
    </location>
</feature>
<feature type="compositionally biased region" description="Low complexity" evidence="4">
    <location>
        <begin position="646"/>
        <end position="667"/>
    </location>
</feature>
<feature type="transmembrane region" description="Helical" evidence="5">
    <location>
        <begin position="128"/>
        <end position="150"/>
    </location>
</feature>
<accession>A0A4P9W6Y9</accession>
<keyword evidence="5" id="KW-0812">Transmembrane</keyword>
<dbReference type="EMBL" id="KZ997152">
    <property type="protein sequence ID" value="RKO87802.1"/>
    <property type="molecule type" value="Genomic_DNA"/>
</dbReference>
<dbReference type="InterPro" id="IPR001789">
    <property type="entry name" value="Sig_transdc_resp-reg_receiver"/>
</dbReference>
<dbReference type="InterPro" id="IPR011006">
    <property type="entry name" value="CheY-like_superfamily"/>
</dbReference>
<dbReference type="AlphaFoldDB" id="A0A4P9W6Y9"/>
<dbReference type="GO" id="GO:0000160">
    <property type="term" value="P:phosphorelay signal transduction system"/>
    <property type="evidence" value="ECO:0007669"/>
    <property type="project" value="UniProtKB-KW"/>
</dbReference>
<keyword evidence="5" id="KW-1133">Transmembrane helix</keyword>
<evidence type="ECO:0000313" key="7">
    <source>
        <dbReference type="EMBL" id="RKO87802.1"/>
    </source>
</evidence>
<feature type="transmembrane region" description="Helical" evidence="5">
    <location>
        <begin position="324"/>
        <end position="346"/>
    </location>
</feature>
<evidence type="ECO:0000256" key="5">
    <source>
        <dbReference type="SAM" id="Phobius"/>
    </source>
</evidence>
<feature type="transmembrane region" description="Helical" evidence="5">
    <location>
        <begin position="202"/>
        <end position="221"/>
    </location>
</feature>
<evidence type="ECO:0000313" key="8">
    <source>
        <dbReference type="Proteomes" id="UP000269721"/>
    </source>
</evidence>
<protein>
    <recommendedName>
        <fullName evidence="6">Response regulatory domain-containing protein</fullName>
    </recommendedName>
</protein>
<evidence type="ECO:0000259" key="6">
    <source>
        <dbReference type="PROSITE" id="PS50110"/>
    </source>
</evidence>
<keyword evidence="8" id="KW-1185">Reference proteome</keyword>
<dbReference type="SUPFAM" id="SSF52172">
    <property type="entry name" value="CheY-like"/>
    <property type="match status" value="1"/>
</dbReference>